<proteinExistence type="predicted"/>
<gene>
    <name evidence="2" type="ORF">GXW74_08630</name>
</gene>
<keyword evidence="3" id="KW-1185">Reference proteome</keyword>
<dbReference type="RefSeq" id="WP_211846088.1">
    <property type="nucleotide sequence ID" value="NZ_JAAEDL010000007.1"/>
</dbReference>
<reference evidence="2" key="2">
    <citation type="journal article" date="2021" name="Syst. Appl. Microbiol.">
        <title>Roseomonas hellenica sp. nov., isolated from roots of wild-growing Alkanna tinctoria.</title>
        <authorList>
            <person name="Rat A."/>
            <person name="Naranjo H.D."/>
            <person name="Lebbe L."/>
            <person name="Cnockaert M."/>
            <person name="Krigas N."/>
            <person name="Grigoriadou K."/>
            <person name="Maloupa E."/>
            <person name="Willems A."/>
        </authorList>
    </citation>
    <scope>NUCLEOTIDE SEQUENCE</scope>
    <source>
        <strain evidence="2">LMG 31228</strain>
    </source>
</reference>
<evidence type="ECO:0000313" key="3">
    <source>
        <dbReference type="Proteomes" id="UP001138709"/>
    </source>
</evidence>
<accession>A0A9X9XA14</accession>
<dbReference type="AlphaFoldDB" id="A0A9X9XA14"/>
<dbReference type="InterPro" id="IPR049625">
    <property type="entry name" value="Glyco_transf_61_cat"/>
</dbReference>
<dbReference type="EMBL" id="JAAEDL010000007">
    <property type="protein sequence ID" value="MBR0680550.1"/>
    <property type="molecule type" value="Genomic_DNA"/>
</dbReference>
<dbReference type="GO" id="GO:0016757">
    <property type="term" value="F:glycosyltransferase activity"/>
    <property type="evidence" value="ECO:0007669"/>
    <property type="project" value="InterPro"/>
</dbReference>
<sequence>MDGAQVAIFRDIACKPFNDPYNTAIRGGPDFPSTAPDFVFNRRGRDLYKPKESNRNDLALASASIAVKKAIYGGPLNHHFGHFMAESTHRLWYAISEDLESPVLFFAIRNHIRDLQIWASEFFQLWGLRNRIRIVTSPTLVNELIVPEPGKILGEPNKPWYLSWLNEKCPVKISDRADLPSHLAVTRGHMKTGRFIGEQQVEGILSKNGYFIFRPEKHSIEDQIRHYTSAERIIFTEGSAFHALETIPRVKADICIISRRYFGHRLASHSLQEKCNSLTIFQDIVSLPPVGRDGKFLAAAWIDPNSVVSFLKEYGFLSKECCFQNYITNDYNLDDIIMKDFLDFVQERLRTQHIDFSIDIPLRLLAEGISVHENKFSNHSASLQSARRALGRITAQKNENADMPDRVT</sequence>
<feature type="domain" description="Glycosyltransferase 61 catalytic" evidence="1">
    <location>
        <begin position="80"/>
        <end position="243"/>
    </location>
</feature>
<organism evidence="2 3">
    <name type="scientific">Neoroseomonas eburnea</name>
    <dbReference type="NCBI Taxonomy" id="1346889"/>
    <lineage>
        <taxon>Bacteria</taxon>
        <taxon>Pseudomonadati</taxon>
        <taxon>Pseudomonadota</taxon>
        <taxon>Alphaproteobacteria</taxon>
        <taxon>Acetobacterales</taxon>
        <taxon>Acetobacteraceae</taxon>
        <taxon>Neoroseomonas</taxon>
    </lineage>
</organism>
<protein>
    <submittedName>
        <fullName evidence="2">Glycosyltransferase family 61 protein</fullName>
    </submittedName>
</protein>
<reference evidence="2" key="1">
    <citation type="submission" date="2020-01" db="EMBL/GenBank/DDBJ databases">
        <authorList>
            <person name="Rat A."/>
        </authorList>
    </citation>
    <scope>NUCLEOTIDE SEQUENCE</scope>
    <source>
        <strain evidence="2">LMG 31228</strain>
    </source>
</reference>
<comment type="caution">
    <text evidence="2">The sequence shown here is derived from an EMBL/GenBank/DDBJ whole genome shotgun (WGS) entry which is preliminary data.</text>
</comment>
<evidence type="ECO:0000259" key="1">
    <source>
        <dbReference type="Pfam" id="PF04577"/>
    </source>
</evidence>
<name>A0A9X9XA14_9PROT</name>
<dbReference type="Pfam" id="PF04577">
    <property type="entry name" value="Glyco_transf_61"/>
    <property type="match status" value="1"/>
</dbReference>
<dbReference type="Proteomes" id="UP001138709">
    <property type="component" value="Unassembled WGS sequence"/>
</dbReference>
<evidence type="ECO:0000313" key="2">
    <source>
        <dbReference type="EMBL" id="MBR0680550.1"/>
    </source>
</evidence>